<evidence type="ECO:0000313" key="2">
    <source>
        <dbReference type="Proteomes" id="UP000766698"/>
    </source>
</evidence>
<keyword evidence="2" id="KW-1185">Reference proteome</keyword>
<gene>
    <name evidence="1" type="ORF">GL263_24295</name>
</gene>
<accession>A0ABR6EMS9</accession>
<organism evidence="1 2">
    <name type="scientific">Streptomyces durbertensis</name>
    <dbReference type="NCBI Taxonomy" id="2448886"/>
    <lineage>
        <taxon>Bacteria</taxon>
        <taxon>Bacillati</taxon>
        <taxon>Actinomycetota</taxon>
        <taxon>Actinomycetes</taxon>
        <taxon>Kitasatosporales</taxon>
        <taxon>Streptomycetaceae</taxon>
        <taxon>Streptomyces</taxon>
    </lineage>
</organism>
<sequence>MPPLTPAGLLAAVAEVTPSRVQDFLRHLVEVSTSAQQVGSVAPLRSFVHIWAVYVAIQRYPARAARLRHLEELVSAGVEDPTDAVGEIREIHTNAEAEAGLGPGRAAGP</sequence>
<evidence type="ECO:0000313" key="1">
    <source>
        <dbReference type="EMBL" id="MBB1246646.1"/>
    </source>
</evidence>
<protein>
    <submittedName>
        <fullName evidence="1">Uncharacterized protein</fullName>
    </submittedName>
</protein>
<dbReference type="Proteomes" id="UP000766698">
    <property type="component" value="Unassembled WGS sequence"/>
</dbReference>
<proteinExistence type="predicted"/>
<dbReference type="EMBL" id="WMLF01000558">
    <property type="protein sequence ID" value="MBB1246646.1"/>
    <property type="molecule type" value="Genomic_DNA"/>
</dbReference>
<name>A0ABR6EMS9_9ACTN</name>
<comment type="caution">
    <text evidence="1">The sequence shown here is derived from an EMBL/GenBank/DDBJ whole genome shotgun (WGS) entry which is preliminary data.</text>
</comment>
<reference evidence="2" key="1">
    <citation type="journal article" date="2020" name="Syst. Appl. Microbiol.">
        <title>Streptomyces alkaliterrae sp. nov., isolated from an alkaline soil, and emended descriptions of Streptomyces alkaliphilus, Streptomyces calidiresistens and Streptomyces durbertensis.</title>
        <authorList>
            <person name="Swiecimska M."/>
            <person name="Golinska P."/>
            <person name="Nouioui I."/>
            <person name="Wypij M."/>
            <person name="Rai M."/>
            <person name="Sangal V."/>
            <person name="Goodfellow M."/>
        </authorList>
    </citation>
    <scope>NUCLEOTIDE SEQUENCE [LARGE SCALE GENOMIC DNA]</scope>
    <source>
        <strain evidence="2">DSM 104538</strain>
    </source>
</reference>